<dbReference type="Proteomes" id="UP000010305">
    <property type="component" value="Unassembled WGS sequence"/>
</dbReference>
<dbReference type="Pfam" id="PF01557">
    <property type="entry name" value="FAA_hydrolase"/>
    <property type="match status" value="1"/>
</dbReference>
<feature type="domain" description="Fumarylacetoacetase-like C-terminal" evidence="8">
    <location>
        <begin position="78"/>
        <end position="292"/>
    </location>
</feature>
<evidence type="ECO:0000256" key="1">
    <source>
        <dbReference type="ARBA" id="ARBA00010211"/>
    </source>
</evidence>
<dbReference type="GO" id="GO:0016787">
    <property type="term" value="F:hydrolase activity"/>
    <property type="evidence" value="ECO:0007669"/>
    <property type="project" value="UniProtKB-KW"/>
</dbReference>
<comment type="catalytic activity">
    <reaction evidence="3">
        <text>(3E,5R)-5-carboxy-2-oxohept-3-enedioate + H(+) = (4Z)-2-oxohept-4-enedioate + CO2</text>
        <dbReference type="Rhea" id="RHEA:14397"/>
        <dbReference type="ChEBI" id="CHEBI:15378"/>
        <dbReference type="ChEBI" id="CHEBI:16526"/>
        <dbReference type="ChEBI" id="CHEBI:87491"/>
        <dbReference type="ChEBI" id="CHEBI:87507"/>
        <dbReference type="EC" id="4.1.1.68"/>
    </reaction>
</comment>
<dbReference type="FunFam" id="3.90.850.10:FF:000002">
    <property type="entry name" value="2-hydroxyhepta-2,4-diene-1,7-dioate isomerase"/>
    <property type="match status" value="1"/>
</dbReference>
<evidence type="ECO:0000256" key="2">
    <source>
        <dbReference type="ARBA" id="ARBA00022723"/>
    </source>
</evidence>
<evidence type="ECO:0000256" key="5">
    <source>
        <dbReference type="ARBA" id="ARBA00057150"/>
    </source>
</evidence>
<evidence type="ECO:0000259" key="8">
    <source>
        <dbReference type="Pfam" id="PF01557"/>
    </source>
</evidence>
<reference evidence="9 10" key="1">
    <citation type="journal article" date="2012" name="ISME J.">
        <title>Genomic insights to SAR86, an abundant and uncultivated marine bacterial lineage.</title>
        <authorList>
            <person name="Dupont C.L."/>
            <person name="Rusch D.B."/>
            <person name="Yooseph S."/>
            <person name="Lombardo M.J."/>
            <person name="Richter R.A."/>
            <person name="Valas R."/>
            <person name="Novotny M."/>
            <person name="Yee-Greenbaum J."/>
            <person name="Selengut J.D."/>
            <person name="Haft D.H."/>
            <person name="Halpern A.L."/>
            <person name="Lasken R.S."/>
            <person name="Nealson K."/>
            <person name="Friedman R."/>
            <person name="Venter J.C."/>
        </authorList>
    </citation>
    <scope>NUCLEOTIDE SEQUENCE [LARGE SCALE GENOMIC DNA]</scope>
</reference>
<dbReference type="GO" id="GO:0018800">
    <property type="term" value="F:5-oxopent-3-ene-1,2,5-tricarboxylate decarboxylase activity"/>
    <property type="evidence" value="ECO:0007669"/>
    <property type="project" value="UniProtKB-EC"/>
</dbReference>
<dbReference type="EMBL" id="JH611156">
    <property type="protein sequence ID" value="EJP72008.1"/>
    <property type="molecule type" value="Genomic_DNA"/>
</dbReference>
<organism evidence="9 10">
    <name type="scientific">SAR86 cluster bacterium SAR86A</name>
    <dbReference type="NCBI Taxonomy" id="1123866"/>
    <lineage>
        <taxon>Bacteria</taxon>
        <taxon>Pseudomonadati</taxon>
        <taxon>Pseudomonadota</taxon>
        <taxon>Gammaproteobacteria</taxon>
        <taxon>SAR86 cluster</taxon>
    </lineage>
</organism>
<evidence type="ECO:0000256" key="3">
    <source>
        <dbReference type="ARBA" id="ARBA00051258"/>
    </source>
</evidence>
<dbReference type="STRING" id="1123866.NT01SARS_0493"/>
<dbReference type="GO" id="GO:0046872">
    <property type="term" value="F:metal ion binding"/>
    <property type="evidence" value="ECO:0007669"/>
    <property type="project" value="UniProtKB-KW"/>
</dbReference>
<dbReference type="SUPFAM" id="SSF56529">
    <property type="entry name" value="FAH"/>
    <property type="match status" value="1"/>
</dbReference>
<evidence type="ECO:0000313" key="9">
    <source>
        <dbReference type="EMBL" id="EJP72008.1"/>
    </source>
</evidence>
<keyword evidence="9" id="KW-0378">Hydrolase</keyword>
<gene>
    <name evidence="9" type="ORF">NT01SARS_0493</name>
</gene>
<dbReference type="AlphaFoldDB" id="J5K8I4"/>
<proteinExistence type="inferred from homology"/>
<dbReference type="GO" id="GO:0019752">
    <property type="term" value="P:carboxylic acid metabolic process"/>
    <property type="evidence" value="ECO:0007669"/>
    <property type="project" value="UniProtKB-ARBA"/>
</dbReference>
<evidence type="ECO:0000256" key="6">
    <source>
        <dbReference type="ARBA" id="ARBA00060569"/>
    </source>
</evidence>
<comment type="catalytic activity">
    <reaction evidence="4">
        <text>(2E,4Z)-5-hydroxypenta-2,4-diene-1,2,5-tricarboxylate = (3E,5R)-5-carboxy-2-oxohept-3-enedioate</text>
        <dbReference type="Rhea" id="RHEA:18813"/>
        <dbReference type="ChEBI" id="CHEBI:47961"/>
        <dbReference type="ChEBI" id="CHEBI:87491"/>
        <dbReference type="EC" id="5.3.3.10"/>
    </reaction>
</comment>
<comment type="function">
    <text evidence="5">Decarboxylates OPET (5-oxo-pent-3-ene-1,2,5-tricarboxylic acid) into HHDD (2-hydroxy-hept-2,4-diene-1,7-dioate) and isomerizes it to OHED (2-oxo-hept-3-ene-1,7-dioate).</text>
</comment>
<dbReference type="InterPro" id="IPR036663">
    <property type="entry name" value="Fumarylacetoacetase_C_sf"/>
</dbReference>
<name>J5K8I4_9GAMM</name>
<comment type="pathway">
    <text evidence="7">Aromatic compound metabolism; 4-hydroxyphenylacetate degradation; pyruvate and succinate semialdehyde from 4-hydroxyphenylacetate: step 5/7.</text>
</comment>
<accession>J5K8I4</accession>
<comment type="pathway">
    <text evidence="6">Aromatic compound metabolism; 4-hydroxyphenylacetate degradation; pyruvate and succinate semialdehyde from 4-hydroxyphenylacetate: step 4/7.</text>
</comment>
<protein>
    <submittedName>
        <fullName evidence="9">Fumarylacetoacetate hydrolase domain protein 2A</fullName>
    </submittedName>
</protein>
<dbReference type="GO" id="GO:0008704">
    <property type="term" value="F:5-carboxymethyl-2-hydroxymuconate delta-isomerase activity"/>
    <property type="evidence" value="ECO:0007669"/>
    <property type="project" value="UniProtKB-EC"/>
</dbReference>
<evidence type="ECO:0000256" key="4">
    <source>
        <dbReference type="ARBA" id="ARBA00052790"/>
    </source>
</evidence>
<comment type="similarity">
    <text evidence="1">Belongs to the FAH family.</text>
</comment>
<sequence length="302" mass="34177">MKLITFLLKDNPKSKRIGAIKNDTVIDFSSSDLPKDMINFIKLGSTGLDIANDVIENQKNAHAIDDVILKAPIDKPNKILAVGLNYKKHIDEAKELKDHHSNDVQLQDQFPNIFNKQNSSVNDPFGDVHRPNASDWLDYEGELGFIIGKECRHVSYENAKNCIYGYTVVNDFSIRDWQFRGPPHTMTMGKSWDTHCPFGPYIVTSDEIDDPHNLTLKTFVNDEERQNTNTNLMIYDCYTLIEYLTTAFTLEPGDLIPTGTPEGSAVTTQNWLKPGDKVKVEIEGLGYIENNIIQEPNNTQKS</sequence>
<keyword evidence="2" id="KW-0479">Metal-binding</keyword>
<evidence type="ECO:0000313" key="10">
    <source>
        <dbReference type="Proteomes" id="UP000010305"/>
    </source>
</evidence>
<dbReference type="InterPro" id="IPR051121">
    <property type="entry name" value="FAH"/>
</dbReference>
<dbReference type="PANTHER" id="PTHR42796:SF4">
    <property type="entry name" value="FUMARYLACETOACETATE HYDROLASE DOMAIN-CONTAINING PROTEIN 2A"/>
    <property type="match status" value="1"/>
</dbReference>
<dbReference type="Gene3D" id="3.90.850.10">
    <property type="entry name" value="Fumarylacetoacetase-like, C-terminal domain"/>
    <property type="match status" value="1"/>
</dbReference>
<evidence type="ECO:0000256" key="7">
    <source>
        <dbReference type="ARBA" id="ARBA00060680"/>
    </source>
</evidence>
<dbReference type="PANTHER" id="PTHR42796">
    <property type="entry name" value="FUMARYLACETOACETATE HYDROLASE DOMAIN-CONTAINING PROTEIN 2A-RELATED"/>
    <property type="match status" value="1"/>
</dbReference>
<dbReference type="HOGENOM" id="CLU_028458_3_3_6"/>
<dbReference type="InterPro" id="IPR011234">
    <property type="entry name" value="Fumarylacetoacetase-like_C"/>
</dbReference>